<dbReference type="InterPro" id="IPR012875">
    <property type="entry name" value="SDHF4"/>
</dbReference>
<dbReference type="GO" id="GO:0034553">
    <property type="term" value="P:mitochondrial respiratory chain complex II assembly"/>
    <property type="evidence" value="ECO:0007669"/>
    <property type="project" value="TreeGrafter"/>
</dbReference>
<dbReference type="PANTHER" id="PTHR28524">
    <property type="entry name" value="SUCCINATE DEHYDROGENASE ASSEMBLY FACTOR 4, MITOCHONDRIAL"/>
    <property type="match status" value="1"/>
</dbReference>
<accession>A0A177X0V1</accession>
<dbReference type="Pfam" id="PF07896">
    <property type="entry name" value="DUF1674"/>
    <property type="match status" value="1"/>
</dbReference>
<dbReference type="OrthoDB" id="201362at2759"/>
<evidence type="ECO:0000256" key="3">
    <source>
        <dbReference type="SAM" id="MobiDB-lite"/>
    </source>
</evidence>
<evidence type="ECO:0000313" key="4">
    <source>
        <dbReference type="EMBL" id="OAJ45290.1"/>
    </source>
</evidence>
<dbReference type="STRING" id="403673.A0A177X0V1"/>
<sequence>MKTKCKFPISNQTINMHSRTTTVMIRCALKDGLYSHGFKSSFTPFYNHQSYTTSKGSHKPGPLPLGNKEQQAEYEALVREAETRSRLNTDEKHPDAERHPLPRFPNNCNPVTGEVGGPKGVEPTRYGDWERKGRVFDF</sequence>
<reference evidence="4 5" key="1">
    <citation type="submission" date="2006-10" db="EMBL/GenBank/DDBJ databases">
        <title>The Genome Sequence of Batrachochytrium dendrobatidis JEL423.</title>
        <authorList>
            <consortium name="The Broad Institute Genome Sequencing Platform"/>
            <person name="Birren B."/>
            <person name="Lander E."/>
            <person name="Galagan J."/>
            <person name="Cuomo C."/>
            <person name="Devon K."/>
            <person name="Jaffe D."/>
            <person name="Butler J."/>
            <person name="Alvarez P."/>
            <person name="Gnerre S."/>
            <person name="Grabherr M."/>
            <person name="Kleber M."/>
            <person name="Mauceli E."/>
            <person name="Brockman W."/>
            <person name="Young S."/>
            <person name="LaButti K."/>
            <person name="Sykes S."/>
            <person name="DeCaprio D."/>
            <person name="Crawford M."/>
            <person name="Koehrsen M."/>
            <person name="Engels R."/>
            <person name="Montgomery P."/>
            <person name="Pearson M."/>
            <person name="Howarth C."/>
            <person name="Larson L."/>
            <person name="White J."/>
            <person name="O'Leary S."/>
            <person name="Kodira C."/>
            <person name="Zeng Q."/>
            <person name="Yandava C."/>
            <person name="Alvarado L."/>
            <person name="Longcore J."/>
            <person name="James T."/>
        </authorList>
    </citation>
    <scope>NUCLEOTIDE SEQUENCE [LARGE SCALE GENOMIC DNA]</scope>
    <source>
        <strain evidence="4 5">JEL423</strain>
    </source>
</reference>
<evidence type="ECO:0000256" key="2">
    <source>
        <dbReference type="ARBA" id="ARBA00022170"/>
    </source>
</evidence>
<gene>
    <name evidence="4" type="ORF">BDEG_28440</name>
</gene>
<name>A0A177X0V1_BATDL</name>
<evidence type="ECO:0000313" key="5">
    <source>
        <dbReference type="Proteomes" id="UP000077115"/>
    </source>
</evidence>
<proteinExistence type="inferred from homology"/>
<evidence type="ECO:0000256" key="1">
    <source>
        <dbReference type="ARBA" id="ARBA00005701"/>
    </source>
</evidence>
<reference evidence="4 5" key="2">
    <citation type="submission" date="2016-05" db="EMBL/GenBank/DDBJ databases">
        <title>Lineage-specific infection strategies underlie the spectrum of fungal disease in amphibians.</title>
        <authorList>
            <person name="Cuomo C.A."/>
            <person name="Farrer R.A."/>
            <person name="James T."/>
            <person name="Longcore J."/>
            <person name="Birren B."/>
        </authorList>
    </citation>
    <scope>NUCLEOTIDE SEQUENCE [LARGE SCALE GENOMIC DNA]</scope>
    <source>
        <strain evidence="4 5">JEL423</strain>
    </source>
</reference>
<dbReference type="GO" id="GO:0005739">
    <property type="term" value="C:mitochondrion"/>
    <property type="evidence" value="ECO:0007669"/>
    <property type="project" value="TreeGrafter"/>
</dbReference>
<dbReference type="PANTHER" id="PTHR28524:SF3">
    <property type="entry name" value="SUCCINATE DEHYDROGENASE ASSEMBLY FACTOR 4, MITOCHONDRIAL"/>
    <property type="match status" value="1"/>
</dbReference>
<organism evidence="4 5">
    <name type="scientific">Batrachochytrium dendrobatidis (strain JEL423)</name>
    <dbReference type="NCBI Taxonomy" id="403673"/>
    <lineage>
        <taxon>Eukaryota</taxon>
        <taxon>Fungi</taxon>
        <taxon>Fungi incertae sedis</taxon>
        <taxon>Chytridiomycota</taxon>
        <taxon>Chytridiomycota incertae sedis</taxon>
        <taxon>Chytridiomycetes</taxon>
        <taxon>Rhizophydiales</taxon>
        <taxon>Rhizophydiales incertae sedis</taxon>
        <taxon>Batrachochytrium</taxon>
    </lineage>
</organism>
<dbReference type="AlphaFoldDB" id="A0A177X0V1"/>
<comment type="similarity">
    <text evidence="1">Belongs to the SDHAF4 family.</text>
</comment>
<dbReference type="Proteomes" id="UP000077115">
    <property type="component" value="Unassembled WGS sequence"/>
</dbReference>
<protein>
    <recommendedName>
        <fullName evidence="2">Succinate dehydrogenase assembly factor 4, mitochondrial</fullName>
    </recommendedName>
</protein>
<dbReference type="EMBL" id="DS022315">
    <property type="protein sequence ID" value="OAJ45290.1"/>
    <property type="molecule type" value="Genomic_DNA"/>
</dbReference>
<feature type="region of interest" description="Disordered" evidence="3">
    <location>
        <begin position="82"/>
        <end position="126"/>
    </location>
</feature>
<dbReference type="eggNOG" id="KOG3245">
    <property type="taxonomic scope" value="Eukaryota"/>
</dbReference>
<feature type="compositionally biased region" description="Basic and acidic residues" evidence="3">
    <location>
        <begin position="82"/>
        <end position="100"/>
    </location>
</feature>
<dbReference type="VEuPathDB" id="FungiDB:BDEG_28440"/>